<dbReference type="EMBL" id="JAESVP010000002">
    <property type="protein sequence ID" value="MBL4927596.1"/>
    <property type="molecule type" value="Genomic_DNA"/>
</dbReference>
<dbReference type="Gene3D" id="3.40.109.10">
    <property type="entry name" value="NADH Oxidase"/>
    <property type="match status" value="1"/>
</dbReference>
<gene>
    <name evidence="4" type="ORF">JI744_05695</name>
</gene>
<proteinExistence type="inferred from homology"/>
<accession>A0A8J7MPG4</accession>
<name>A0A8J7MPG4_9RHOB</name>
<feature type="domain" description="Nitroreductase" evidence="3">
    <location>
        <begin position="76"/>
        <end position="164"/>
    </location>
</feature>
<organism evidence="4 5">
    <name type="scientific">Fuscibacter oryzae</name>
    <dbReference type="NCBI Taxonomy" id="2803939"/>
    <lineage>
        <taxon>Bacteria</taxon>
        <taxon>Pseudomonadati</taxon>
        <taxon>Pseudomonadota</taxon>
        <taxon>Alphaproteobacteria</taxon>
        <taxon>Rhodobacterales</taxon>
        <taxon>Paracoccaceae</taxon>
        <taxon>Fuscibacter</taxon>
    </lineage>
</organism>
<dbReference type="AlphaFoldDB" id="A0A8J7MPG4"/>
<reference evidence="4" key="1">
    <citation type="submission" date="2021-01" db="EMBL/GenBank/DDBJ databases">
        <title>Genome seq and assembly of Tabrizicola sp. KVB23.</title>
        <authorList>
            <person name="Chhetri G."/>
        </authorList>
    </citation>
    <scope>NUCLEOTIDE SEQUENCE</scope>
    <source>
        <strain evidence="4">KVB23</strain>
    </source>
</reference>
<dbReference type="InterPro" id="IPR029479">
    <property type="entry name" value="Nitroreductase"/>
</dbReference>
<keyword evidence="2" id="KW-0560">Oxidoreductase</keyword>
<dbReference type="Proteomes" id="UP000619033">
    <property type="component" value="Unassembled WGS sequence"/>
</dbReference>
<dbReference type="CDD" id="cd02138">
    <property type="entry name" value="TdsD-like"/>
    <property type="match status" value="1"/>
</dbReference>
<evidence type="ECO:0000256" key="1">
    <source>
        <dbReference type="ARBA" id="ARBA00007118"/>
    </source>
</evidence>
<comment type="similarity">
    <text evidence="1">Belongs to the nitroreductase family.</text>
</comment>
<dbReference type="SUPFAM" id="SSF55469">
    <property type="entry name" value="FMN-dependent nitroreductase-like"/>
    <property type="match status" value="1"/>
</dbReference>
<dbReference type="PANTHER" id="PTHR43673:SF10">
    <property type="entry name" value="NADH DEHYDROGENASE_NAD(P)H NITROREDUCTASE XCC3605-RELATED"/>
    <property type="match status" value="1"/>
</dbReference>
<evidence type="ECO:0000313" key="5">
    <source>
        <dbReference type="Proteomes" id="UP000619033"/>
    </source>
</evidence>
<keyword evidence="5" id="KW-1185">Reference proteome</keyword>
<evidence type="ECO:0000313" key="4">
    <source>
        <dbReference type="EMBL" id="MBL4927596.1"/>
    </source>
</evidence>
<dbReference type="RefSeq" id="WP_202658718.1">
    <property type="nucleotide sequence ID" value="NZ_JAESVP010000002.1"/>
</dbReference>
<dbReference type="GO" id="GO:0016491">
    <property type="term" value="F:oxidoreductase activity"/>
    <property type="evidence" value="ECO:0007669"/>
    <property type="project" value="UniProtKB-KW"/>
</dbReference>
<evidence type="ECO:0000256" key="2">
    <source>
        <dbReference type="ARBA" id="ARBA00023002"/>
    </source>
</evidence>
<dbReference type="Pfam" id="PF00881">
    <property type="entry name" value="Nitroreductase"/>
    <property type="match status" value="2"/>
</dbReference>
<sequence>MSAIPANRHPAYPVDEMFPARWSPRAFSDAPISEAQMLSLLEAARWAPSASNIQPWRLVWGLRGDAGFATIFDSLSAGNQVWAGKAAALVAVGSKSTRTTSSGEEVPNPTHAFDTGAAWASLAFQAHLSGFVTHGMGGFDKDKLSGALNVPQGHGLHAVIAIGHPGDPASLPEDLRNREVPSQRKALSAIAARGAFPV</sequence>
<dbReference type="PANTHER" id="PTHR43673">
    <property type="entry name" value="NAD(P)H NITROREDUCTASE YDGI-RELATED"/>
    <property type="match status" value="1"/>
</dbReference>
<protein>
    <submittedName>
        <fullName evidence="4">Nitroreductase family protein</fullName>
    </submittedName>
</protein>
<dbReference type="InterPro" id="IPR000415">
    <property type="entry name" value="Nitroreductase-like"/>
</dbReference>
<evidence type="ECO:0000259" key="3">
    <source>
        <dbReference type="Pfam" id="PF00881"/>
    </source>
</evidence>
<comment type="caution">
    <text evidence="4">The sequence shown here is derived from an EMBL/GenBank/DDBJ whole genome shotgun (WGS) entry which is preliminary data.</text>
</comment>
<feature type="domain" description="Nitroreductase" evidence="3">
    <location>
        <begin position="20"/>
        <end position="60"/>
    </location>
</feature>